<dbReference type="Proteomes" id="UP000066042">
    <property type="component" value="Chromosome"/>
</dbReference>
<sequence length="206" mass="24264">MSLVLVYNKIFKGSKMKIAVFHNLPSGGAKRALYGFVRYLVSTGNSVDVFIPSTANEEFLPLKDIANNVYVFPVKNTILGMIYSTFQYVPPVRISLVDLEKTEKKIAHIINRRDYDVVLSEQDQFTMSPFFLKYIKKPTVYYCQQPSRHHEAILQRLSQKRYQGTYYKFVWRFWKTYLERLLKTDIENASYSKYTVTNSYYSHILE</sequence>
<dbReference type="STRING" id="55802.TBCH5v1_2499"/>
<dbReference type="EMBL" id="CP013050">
    <property type="protein sequence ID" value="ALM76390.1"/>
    <property type="molecule type" value="Genomic_DNA"/>
</dbReference>
<accession>A0A0S1XF23</accession>
<dbReference type="AlphaFoldDB" id="A0A0S1XF23"/>
<dbReference type="Gene3D" id="3.40.50.2000">
    <property type="entry name" value="Glycogen Phosphorylase B"/>
    <property type="match status" value="1"/>
</dbReference>
<name>A0A0S1XF23_THEBA</name>
<dbReference type="SUPFAM" id="SSF53756">
    <property type="entry name" value="UDP-Glycosyltransferase/glycogen phosphorylase"/>
    <property type="match status" value="1"/>
</dbReference>
<dbReference type="PATRIC" id="fig|55802.8.peg.2485"/>
<gene>
    <name evidence="1" type="ORF">TBCH5v1_2499</name>
</gene>
<evidence type="ECO:0000313" key="1">
    <source>
        <dbReference type="EMBL" id="ALM76390.1"/>
    </source>
</evidence>
<reference evidence="1 2" key="1">
    <citation type="journal article" date="2016" name="Genome Announc.">
        <title>Complete genome sequence of the hyperthermophilic and piezophilic archaeon Thermococcus barophilus Ch5, capable of growth at the expense of hydrogenogenesis from carbon monoxide and formate.</title>
        <authorList>
            <person name="Oger P."/>
            <person name="Sokolova T.G."/>
            <person name="Kozhevnikova D.A."/>
            <person name="Taranov E.A."/>
            <person name="Vannier P."/>
            <person name="Lee H.S."/>
            <person name="Kwon K.K."/>
            <person name="Kang S.G."/>
            <person name="Lee J.H."/>
            <person name="Bonch-Osmolovskaya E.A."/>
            <person name="Lebedinsky A.V."/>
        </authorList>
    </citation>
    <scope>NUCLEOTIDE SEQUENCE [LARGE SCALE GENOMIC DNA]</scope>
    <source>
        <strain evidence="2">Ch5</strain>
    </source>
</reference>
<protein>
    <recommendedName>
        <fullName evidence="3">Glycosyltransferase subfamily 4-like N-terminal domain-containing protein</fullName>
    </recommendedName>
</protein>
<proteinExistence type="predicted"/>
<organism evidence="1 2">
    <name type="scientific">Thermococcus barophilus</name>
    <dbReference type="NCBI Taxonomy" id="55802"/>
    <lineage>
        <taxon>Archaea</taxon>
        <taxon>Methanobacteriati</taxon>
        <taxon>Methanobacteriota</taxon>
        <taxon>Thermococci</taxon>
        <taxon>Thermococcales</taxon>
        <taxon>Thermococcaceae</taxon>
        <taxon>Thermococcus</taxon>
    </lineage>
</organism>
<evidence type="ECO:0008006" key="3">
    <source>
        <dbReference type="Google" id="ProtNLM"/>
    </source>
</evidence>
<evidence type="ECO:0000313" key="2">
    <source>
        <dbReference type="Proteomes" id="UP000066042"/>
    </source>
</evidence>